<dbReference type="EMBL" id="OX465079">
    <property type="protein sequence ID" value="CAI9278001.1"/>
    <property type="molecule type" value="Genomic_DNA"/>
</dbReference>
<accession>A0AA35YPS9</accession>
<organism evidence="2 3">
    <name type="scientific">Lactuca saligna</name>
    <name type="common">Willowleaf lettuce</name>
    <dbReference type="NCBI Taxonomy" id="75948"/>
    <lineage>
        <taxon>Eukaryota</taxon>
        <taxon>Viridiplantae</taxon>
        <taxon>Streptophyta</taxon>
        <taxon>Embryophyta</taxon>
        <taxon>Tracheophyta</taxon>
        <taxon>Spermatophyta</taxon>
        <taxon>Magnoliopsida</taxon>
        <taxon>eudicotyledons</taxon>
        <taxon>Gunneridae</taxon>
        <taxon>Pentapetalae</taxon>
        <taxon>asterids</taxon>
        <taxon>campanulids</taxon>
        <taxon>Asterales</taxon>
        <taxon>Asteraceae</taxon>
        <taxon>Cichorioideae</taxon>
        <taxon>Cichorieae</taxon>
        <taxon>Lactucinae</taxon>
        <taxon>Lactuca</taxon>
    </lineage>
</organism>
<feature type="region of interest" description="Disordered" evidence="1">
    <location>
        <begin position="23"/>
        <end position="46"/>
    </location>
</feature>
<dbReference type="AlphaFoldDB" id="A0AA35YPS9"/>
<evidence type="ECO:0000313" key="3">
    <source>
        <dbReference type="Proteomes" id="UP001177003"/>
    </source>
</evidence>
<keyword evidence="3" id="KW-1185">Reference proteome</keyword>
<evidence type="ECO:0000313" key="2">
    <source>
        <dbReference type="EMBL" id="CAI9278001.1"/>
    </source>
</evidence>
<evidence type="ECO:0000256" key="1">
    <source>
        <dbReference type="SAM" id="MobiDB-lite"/>
    </source>
</evidence>
<proteinExistence type="predicted"/>
<sequence length="146" mass="16500">MSGAVISPPEILTNKIKKFPVTSKKFHCPSPKTESRPQETIRGVKKSDSNTGIIYIDSKGDLETQNRFPSPPSFNISHDDDFHLTIVHETSRNDDNALDHEPPIVKETPIKNSYPDTLESVFESTIIQSNRSIFIVFLYNLQTVQN</sequence>
<dbReference type="Proteomes" id="UP001177003">
    <property type="component" value="Chromosome 3"/>
</dbReference>
<protein>
    <submittedName>
        <fullName evidence="2">Uncharacterized protein</fullName>
    </submittedName>
</protein>
<name>A0AA35YPS9_LACSI</name>
<gene>
    <name evidence="2" type="ORF">LSALG_LOCUS17903</name>
</gene>
<reference evidence="2" key="1">
    <citation type="submission" date="2023-04" db="EMBL/GenBank/DDBJ databases">
        <authorList>
            <person name="Vijverberg K."/>
            <person name="Xiong W."/>
            <person name="Schranz E."/>
        </authorList>
    </citation>
    <scope>NUCLEOTIDE SEQUENCE</scope>
</reference>